<gene>
    <name evidence="2" type="ORF">CJD50_23040</name>
</gene>
<dbReference type="Proteomes" id="UP000218796">
    <property type="component" value="Unassembled WGS sequence"/>
</dbReference>
<keyword evidence="1" id="KW-0732">Signal</keyword>
<organism evidence="2 3">
    <name type="scientific">Hafnia paralvei</name>
    <dbReference type="NCBI Taxonomy" id="546367"/>
    <lineage>
        <taxon>Bacteria</taxon>
        <taxon>Pseudomonadati</taxon>
        <taxon>Pseudomonadota</taxon>
        <taxon>Gammaproteobacteria</taxon>
        <taxon>Enterobacterales</taxon>
        <taxon>Hafniaceae</taxon>
        <taxon>Hafnia</taxon>
    </lineage>
</organism>
<protein>
    <submittedName>
        <fullName evidence="2">Uncharacterized protein</fullName>
    </submittedName>
</protein>
<keyword evidence="3" id="KW-1185">Reference proteome</keyword>
<evidence type="ECO:0000313" key="2">
    <source>
        <dbReference type="EMBL" id="PAV93978.1"/>
    </source>
</evidence>
<dbReference type="AlphaFoldDB" id="A0A2A2M681"/>
<sequence>MKLGKISVAALLFIAVPTVAADWIVSYDNDEMRGTSTKFLQTDSDNTVNFDFPYNGGSSMTLVLRSKKTELKDGQKADDLKPAEAMLMISKGQFSCASIDGCSISVKFDSEKIQKYEVNTAANGRSDVLFIGNAPSFIKNIQTHKKLMLEANFYQAGPRQFKFNLEGYSTPKNN</sequence>
<comment type="caution">
    <text evidence="2">The sequence shown here is derived from an EMBL/GenBank/DDBJ whole genome shotgun (WGS) entry which is preliminary data.</text>
</comment>
<dbReference type="EMBL" id="NQMS01000026">
    <property type="protein sequence ID" value="PAV93978.1"/>
    <property type="molecule type" value="Genomic_DNA"/>
</dbReference>
<name>A0A2A2M681_9GAMM</name>
<feature type="signal peptide" evidence="1">
    <location>
        <begin position="1"/>
        <end position="20"/>
    </location>
</feature>
<evidence type="ECO:0000313" key="3">
    <source>
        <dbReference type="Proteomes" id="UP000218796"/>
    </source>
</evidence>
<dbReference type="OrthoDB" id="6693450at2"/>
<dbReference type="RefSeq" id="WP_004095523.1">
    <property type="nucleotide sequence ID" value="NZ_CATYOV010000025.1"/>
</dbReference>
<reference evidence="2 3" key="1">
    <citation type="submission" date="2017-08" db="EMBL/GenBank/DDBJ databases">
        <title>Draft Genome Sequence of Hafnia alvei CITHA-6 Isolated from Raw Bovine Milk.</title>
        <authorList>
            <person name="Culligan E.P."/>
            <person name="Mcsweeney A."/>
            <person name="O'Doherty C."/>
            <person name="Gleeson E."/>
            <person name="O'Riordan D."/>
            <person name="Sleator R.D."/>
        </authorList>
    </citation>
    <scope>NUCLEOTIDE SEQUENCE [LARGE SCALE GENOMIC DNA]</scope>
    <source>
        <strain evidence="2 3">CITHA-6</strain>
    </source>
</reference>
<accession>A0A2A2M681</accession>
<proteinExistence type="predicted"/>
<evidence type="ECO:0000256" key="1">
    <source>
        <dbReference type="SAM" id="SignalP"/>
    </source>
</evidence>
<feature type="chain" id="PRO_5013217371" evidence="1">
    <location>
        <begin position="21"/>
        <end position="174"/>
    </location>
</feature>